<comment type="caution">
    <text evidence="4">The sequence shown here is derived from an EMBL/GenBank/DDBJ whole genome shotgun (WGS) entry which is preliminary data.</text>
</comment>
<name>A0AA88XQ65_PINIB</name>
<dbReference type="Gene3D" id="3.40.50.300">
    <property type="entry name" value="P-loop containing nucleotide triphosphate hydrolases"/>
    <property type="match status" value="1"/>
</dbReference>
<evidence type="ECO:0000256" key="2">
    <source>
        <dbReference type="ARBA" id="ARBA00022741"/>
    </source>
</evidence>
<dbReference type="GO" id="GO:0003924">
    <property type="term" value="F:GTPase activity"/>
    <property type="evidence" value="ECO:0007669"/>
    <property type="project" value="InterPro"/>
</dbReference>
<dbReference type="PRINTS" id="PR00449">
    <property type="entry name" value="RASTRNSFRMNG"/>
</dbReference>
<dbReference type="PROSITE" id="PS51421">
    <property type="entry name" value="RAS"/>
    <property type="match status" value="1"/>
</dbReference>
<sequence>MPGKISKILVCGHAGVGKTAAIEQLIYGNHTIGMVGILNSLYNYMPMHSTIEDIYTAMIETDRGVKEKVRIYDTGGLDGIKAELPRHYFAFPDGFVLFYDVTSWDSFQKLDKIKKDIDKFKEKREVHIIAIGNKSEQQETRQVDFNTAQAWANKEKVRLWEASVKTRQSLIDPFQWLTNQITKPQTKGKYSYVAAQQMRLTLQLNLKDLPGKSTFLPGRKAKTASTNLEL</sequence>
<dbReference type="GO" id="GO:0032794">
    <property type="term" value="F:GTPase activating protein binding"/>
    <property type="evidence" value="ECO:0007669"/>
    <property type="project" value="TreeGrafter"/>
</dbReference>
<accession>A0AA88XQ65</accession>
<reference evidence="4" key="1">
    <citation type="submission" date="2019-08" db="EMBL/GenBank/DDBJ databases">
        <title>The improved chromosome-level genome for the pearl oyster Pinctada fucata martensii using PacBio sequencing and Hi-C.</title>
        <authorList>
            <person name="Zheng Z."/>
        </authorList>
    </citation>
    <scope>NUCLEOTIDE SEQUENCE</scope>
    <source>
        <strain evidence="4">ZZ-2019</strain>
        <tissue evidence="4">Adductor muscle</tissue>
    </source>
</reference>
<dbReference type="SMART" id="SM00175">
    <property type="entry name" value="RAB"/>
    <property type="match status" value="1"/>
</dbReference>
<dbReference type="Pfam" id="PF00071">
    <property type="entry name" value="Ras"/>
    <property type="match status" value="1"/>
</dbReference>
<organism evidence="4 5">
    <name type="scientific">Pinctada imbricata</name>
    <name type="common">Atlantic pearl-oyster</name>
    <name type="synonym">Pinctada martensii</name>
    <dbReference type="NCBI Taxonomy" id="66713"/>
    <lineage>
        <taxon>Eukaryota</taxon>
        <taxon>Metazoa</taxon>
        <taxon>Spiralia</taxon>
        <taxon>Lophotrochozoa</taxon>
        <taxon>Mollusca</taxon>
        <taxon>Bivalvia</taxon>
        <taxon>Autobranchia</taxon>
        <taxon>Pteriomorphia</taxon>
        <taxon>Pterioida</taxon>
        <taxon>Pterioidea</taxon>
        <taxon>Pteriidae</taxon>
        <taxon>Pinctada</taxon>
    </lineage>
</organism>
<evidence type="ECO:0008006" key="6">
    <source>
        <dbReference type="Google" id="ProtNLM"/>
    </source>
</evidence>
<dbReference type="PANTHER" id="PTHR46152">
    <property type="entry name" value="NF-KAPPA-B INHIBITOR-INTERACTING RAS-LIKE PROTEIN"/>
    <property type="match status" value="1"/>
</dbReference>
<protein>
    <recommendedName>
        <fullName evidence="6">NF-kappa-B inhibitor-interacting Ras-like protein 1</fullName>
    </recommendedName>
</protein>
<dbReference type="SUPFAM" id="SSF52540">
    <property type="entry name" value="P-loop containing nucleoside triphosphate hydrolases"/>
    <property type="match status" value="1"/>
</dbReference>
<dbReference type="InterPro" id="IPR027417">
    <property type="entry name" value="P-loop_NTPase"/>
</dbReference>
<dbReference type="PROSITE" id="PS51419">
    <property type="entry name" value="RAB"/>
    <property type="match status" value="1"/>
</dbReference>
<dbReference type="SMART" id="SM00173">
    <property type="entry name" value="RAS"/>
    <property type="match status" value="1"/>
</dbReference>
<proteinExistence type="inferred from homology"/>
<dbReference type="PANTHER" id="PTHR46152:SF3">
    <property type="entry name" value="NF-KAPPA-B INHIBITOR-INTERACTING RAS-LIKE PROTEIN"/>
    <property type="match status" value="1"/>
</dbReference>
<comment type="similarity">
    <text evidence="1">Belongs to the small GTPase superfamily. Ras family. KappaB-Ras subfamily.</text>
</comment>
<evidence type="ECO:0000256" key="1">
    <source>
        <dbReference type="ARBA" id="ARBA00008094"/>
    </source>
</evidence>
<evidence type="ECO:0000313" key="4">
    <source>
        <dbReference type="EMBL" id="KAK3085462.1"/>
    </source>
</evidence>
<dbReference type="GO" id="GO:0043124">
    <property type="term" value="P:negative regulation of canonical NF-kappaB signal transduction"/>
    <property type="evidence" value="ECO:0007669"/>
    <property type="project" value="InterPro"/>
</dbReference>
<dbReference type="NCBIfam" id="TIGR00231">
    <property type="entry name" value="small_GTP"/>
    <property type="match status" value="1"/>
</dbReference>
<dbReference type="GO" id="GO:0005525">
    <property type="term" value="F:GTP binding"/>
    <property type="evidence" value="ECO:0007669"/>
    <property type="project" value="UniProtKB-KW"/>
</dbReference>
<gene>
    <name evidence="4" type="ORF">FSP39_003742</name>
</gene>
<keyword evidence="3" id="KW-0342">GTP-binding</keyword>
<dbReference type="Proteomes" id="UP001186944">
    <property type="component" value="Unassembled WGS sequence"/>
</dbReference>
<dbReference type="InterPro" id="IPR042227">
    <property type="entry name" value="KBRS"/>
</dbReference>
<dbReference type="InterPro" id="IPR001806">
    <property type="entry name" value="Small_GTPase"/>
</dbReference>
<evidence type="ECO:0000313" key="5">
    <source>
        <dbReference type="Proteomes" id="UP001186944"/>
    </source>
</evidence>
<keyword evidence="2" id="KW-0547">Nucleotide-binding</keyword>
<keyword evidence="5" id="KW-1185">Reference proteome</keyword>
<dbReference type="AlphaFoldDB" id="A0AA88XQ65"/>
<dbReference type="EMBL" id="VSWD01000012">
    <property type="protein sequence ID" value="KAK3085462.1"/>
    <property type="molecule type" value="Genomic_DNA"/>
</dbReference>
<dbReference type="InterPro" id="IPR005225">
    <property type="entry name" value="Small_GTP-bd"/>
</dbReference>
<dbReference type="GO" id="GO:0032484">
    <property type="term" value="P:Ral protein signal transduction"/>
    <property type="evidence" value="ECO:0007669"/>
    <property type="project" value="TreeGrafter"/>
</dbReference>
<evidence type="ECO:0000256" key="3">
    <source>
        <dbReference type="ARBA" id="ARBA00023134"/>
    </source>
</evidence>